<reference evidence="1" key="2">
    <citation type="journal article" date="2015" name="Vet. Microbiol.">
        <title>Variants of a genomic island in Aeromonas salmonicida subsp. salmonicida link isolates with their geographical origins.</title>
        <authorList>
            <person name="Emond-Rheault J.G."/>
            <person name="Vincent A.T."/>
            <person name="Trudel M.V."/>
            <person name="Brochu F."/>
            <person name="Boyle B."/>
            <person name="Tanaka K.H."/>
            <person name="Attere S.A."/>
            <person name="Jubinville E."/>
            <person name="Loch T.P."/>
            <person name="Winters A.D."/>
            <person name="Faisal M."/>
            <person name="Frenette M."/>
            <person name="Derome N."/>
            <person name="Charette S.J."/>
        </authorList>
    </citation>
    <scope>NUCLEOTIDE SEQUENCE</scope>
    <source>
        <strain evidence="1">09-0167</strain>
    </source>
</reference>
<evidence type="ECO:0000313" key="1">
    <source>
        <dbReference type="EMBL" id="AIZ49681.1"/>
    </source>
</evidence>
<name>A0A0A7KW40_AERSS</name>
<reference evidence="1" key="1">
    <citation type="submission" date="2014-03" db="EMBL/GenBank/DDBJ databases">
        <authorList>
            <person name="Emond-Rheault J.-G."/>
            <person name="Trudel M.V."/>
            <person name="Vincent A.T."/>
            <person name="Brochu F."/>
            <person name="Boyle B."/>
            <person name="Tanaka K.H."/>
            <person name="Attere S.A."/>
            <person name="Jubinville E."/>
            <person name="Frenette M."/>
            <person name="Derome N."/>
            <person name="Charette S.J."/>
        </authorList>
    </citation>
    <scope>NUCLEOTIDE SEQUENCE</scope>
    <source>
        <strain evidence="1">09-0167</strain>
    </source>
</reference>
<accession>A0A0A7KW40</accession>
<dbReference type="EMBL" id="KJ626180">
    <property type="protein sequence ID" value="AIZ49681.1"/>
    <property type="molecule type" value="Genomic_DNA"/>
</dbReference>
<sequence>MSERPTDRGKTAMVQECQHCGKKGSEFDMAWEGKQCRRPIIADPAVGGWWCEYKPLPVVDGVTQDVATSVVQLKCPSCEQLHDPGSFVGGEKYCTGCGNTIRSE</sequence>
<dbReference type="AlphaFoldDB" id="A0A0A7KW40"/>
<protein>
    <submittedName>
        <fullName evidence="1">Uncharacterized protein</fullName>
    </submittedName>
</protein>
<proteinExistence type="predicted"/>
<organism evidence="1">
    <name type="scientific">Aeromonas salmonicida subsp. salmonicida</name>
    <dbReference type="NCBI Taxonomy" id="29491"/>
    <lineage>
        <taxon>Bacteria</taxon>
        <taxon>Pseudomonadati</taxon>
        <taxon>Pseudomonadota</taxon>
        <taxon>Gammaproteobacteria</taxon>
        <taxon>Aeromonadales</taxon>
        <taxon>Aeromonadaceae</taxon>
        <taxon>Aeromonas</taxon>
    </lineage>
</organism>